<dbReference type="PANTHER" id="PTHR43611">
    <property type="entry name" value="ALPHA-D-GLUCOSE 1-PHOSPHATE PHOSPHATASE"/>
    <property type="match status" value="1"/>
</dbReference>
<dbReference type="Pfam" id="PF00702">
    <property type="entry name" value="Hydrolase"/>
    <property type="match status" value="1"/>
</dbReference>
<dbReference type="GO" id="GO:0016787">
    <property type="term" value="F:hydrolase activity"/>
    <property type="evidence" value="ECO:0007669"/>
    <property type="project" value="UniProtKB-KW"/>
</dbReference>
<comment type="caution">
    <text evidence="1">The sequence shown here is derived from an EMBL/GenBank/DDBJ whole genome shotgun (WGS) entry which is preliminary data.</text>
</comment>
<dbReference type="NCBIfam" id="TIGR01509">
    <property type="entry name" value="HAD-SF-IA-v3"/>
    <property type="match status" value="1"/>
</dbReference>
<dbReference type="InterPro" id="IPR023214">
    <property type="entry name" value="HAD_sf"/>
</dbReference>
<organism evidence="1 2">
    <name type="scientific">Lacibacterium aquatile</name>
    <dbReference type="NCBI Taxonomy" id="1168082"/>
    <lineage>
        <taxon>Bacteria</taxon>
        <taxon>Pseudomonadati</taxon>
        <taxon>Pseudomonadota</taxon>
        <taxon>Alphaproteobacteria</taxon>
        <taxon>Rhodospirillales</taxon>
        <taxon>Rhodospirillaceae</taxon>
    </lineage>
</organism>
<reference evidence="2" key="1">
    <citation type="journal article" date="2019" name="Int. J. Syst. Evol. Microbiol.">
        <title>The Global Catalogue of Microorganisms (GCM) 10K type strain sequencing project: providing services to taxonomists for standard genome sequencing and annotation.</title>
        <authorList>
            <consortium name="The Broad Institute Genomics Platform"/>
            <consortium name="The Broad Institute Genome Sequencing Center for Infectious Disease"/>
            <person name="Wu L."/>
            <person name="Ma J."/>
        </authorList>
    </citation>
    <scope>NUCLEOTIDE SEQUENCE [LARGE SCALE GENOMIC DNA]</scope>
    <source>
        <strain evidence="2">CGMCC 1.19062</strain>
    </source>
</reference>
<accession>A0ABW5DVV0</accession>
<name>A0ABW5DVV0_9PROT</name>
<dbReference type="SUPFAM" id="SSF56784">
    <property type="entry name" value="HAD-like"/>
    <property type="match status" value="1"/>
</dbReference>
<dbReference type="InterPro" id="IPR036412">
    <property type="entry name" value="HAD-like_sf"/>
</dbReference>
<keyword evidence="1" id="KW-0378">Hydrolase</keyword>
<evidence type="ECO:0000313" key="2">
    <source>
        <dbReference type="Proteomes" id="UP001597295"/>
    </source>
</evidence>
<proteinExistence type="predicted"/>
<evidence type="ECO:0000313" key="1">
    <source>
        <dbReference type="EMBL" id="MFD2264980.1"/>
    </source>
</evidence>
<dbReference type="InterPro" id="IPR023198">
    <property type="entry name" value="PGP-like_dom2"/>
</dbReference>
<dbReference type="PRINTS" id="PR00413">
    <property type="entry name" value="HADHALOGNASE"/>
</dbReference>
<dbReference type="RefSeq" id="WP_379878146.1">
    <property type="nucleotide sequence ID" value="NZ_JBHUIP010000014.1"/>
</dbReference>
<sequence length="202" mass="22776">MGIEAVLFDLGNVLIKWDPETPYRTLIPDATERRRFLDEVCTLAWHAPSDEGRPWAEMIAEKIAEFPQHEPLIRAWRERFHEMVVGPIEGTVALLEQMNDRQVPLFALTNWAADTFIEARPRFAFLERFRHITVSGELGMMKPDPKIFLHALGHIALPAEKVLFIDDSATNIASAKALGFACHHFQAPEALAADLKARGLLG</sequence>
<protein>
    <submittedName>
        <fullName evidence="1">HAD family hydrolase</fullName>
    </submittedName>
</protein>
<dbReference type="Gene3D" id="1.10.150.240">
    <property type="entry name" value="Putative phosphatase, domain 2"/>
    <property type="match status" value="1"/>
</dbReference>
<dbReference type="CDD" id="cd02603">
    <property type="entry name" value="HAD_sEH-N_like"/>
    <property type="match status" value="1"/>
</dbReference>
<dbReference type="SFLD" id="SFLDG01129">
    <property type="entry name" value="C1.5:_HAD__Beta-PGM__Phosphata"/>
    <property type="match status" value="1"/>
</dbReference>
<dbReference type="EMBL" id="JBHUIP010000014">
    <property type="protein sequence ID" value="MFD2264980.1"/>
    <property type="molecule type" value="Genomic_DNA"/>
</dbReference>
<dbReference type="PANTHER" id="PTHR43611:SF3">
    <property type="entry name" value="FLAVIN MONONUCLEOTIDE HYDROLASE 1, CHLOROPLATIC"/>
    <property type="match status" value="1"/>
</dbReference>
<gene>
    <name evidence="1" type="ORF">ACFSM5_18900</name>
</gene>
<dbReference type="NCBIfam" id="TIGR01549">
    <property type="entry name" value="HAD-SF-IA-v1"/>
    <property type="match status" value="1"/>
</dbReference>
<dbReference type="Gene3D" id="3.40.50.1000">
    <property type="entry name" value="HAD superfamily/HAD-like"/>
    <property type="match status" value="1"/>
</dbReference>
<dbReference type="Proteomes" id="UP001597295">
    <property type="component" value="Unassembled WGS sequence"/>
</dbReference>
<keyword evidence="2" id="KW-1185">Reference proteome</keyword>
<dbReference type="InterPro" id="IPR006439">
    <property type="entry name" value="HAD-SF_hydro_IA"/>
</dbReference>
<dbReference type="SFLD" id="SFLDS00003">
    <property type="entry name" value="Haloacid_Dehalogenase"/>
    <property type="match status" value="1"/>
</dbReference>